<sequence length="113" mass="13185">LGTAHRPPQIGHWIKSARPYTRKPKIKDIDAYVSKWWKWWKGINPGWRRQSGSERLTKEGSGSWDTLHVTGANGNLSVLVSLWFWREHMPDTSPTLRSWNEAVEDVNWALHQL</sequence>
<gene>
    <name evidence="1" type="ORF">BDN71DRAFT_1351172</name>
</gene>
<protein>
    <submittedName>
        <fullName evidence="1">Uncharacterized protein</fullName>
    </submittedName>
</protein>
<dbReference type="Proteomes" id="UP000807025">
    <property type="component" value="Unassembled WGS sequence"/>
</dbReference>
<reference evidence="1" key="1">
    <citation type="submission" date="2020-11" db="EMBL/GenBank/DDBJ databases">
        <authorList>
            <consortium name="DOE Joint Genome Institute"/>
            <person name="Ahrendt S."/>
            <person name="Riley R."/>
            <person name="Andreopoulos W."/>
            <person name="Labutti K."/>
            <person name="Pangilinan J."/>
            <person name="Ruiz-Duenas F.J."/>
            <person name="Barrasa J.M."/>
            <person name="Sanchez-Garcia M."/>
            <person name="Camarero S."/>
            <person name="Miyauchi S."/>
            <person name="Serrano A."/>
            <person name="Linde D."/>
            <person name="Babiker R."/>
            <person name="Drula E."/>
            <person name="Ayuso-Fernandez I."/>
            <person name="Pacheco R."/>
            <person name="Padilla G."/>
            <person name="Ferreira P."/>
            <person name="Barriuso J."/>
            <person name="Kellner H."/>
            <person name="Castanera R."/>
            <person name="Alfaro M."/>
            <person name="Ramirez L."/>
            <person name="Pisabarro A.G."/>
            <person name="Kuo A."/>
            <person name="Tritt A."/>
            <person name="Lipzen A."/>
            <person name="He G."/>
            <person name="Yan M."/>
            <person name="Ng V."/>
            <person name="Cullen D."/>
            <person name="Martin F."/>
            <person name="Rosso M.-N."/>
            <person name="Henrissat B."/>
            <person name="Hibbett D."/>
            <person name="Martinez A.T."/>
            <person name="Grigoriev I.V."/>
        </authorList>
    </citation>
    <scope>NUCLEOTIDE SEQUENCE</scope>
    <source>
        <strain evidence="1">ATCC 90797</strain>
    </source>
</reference>
<name>A0A9P5ZL02_PLEER</name>
<dbReference type="AlphaFoldDB" id="A0A9P5ZL02"/>
<dbReference type="OrthoDB" id="2749610at2759"/>
<dbReference type="EMBL" id="MU154722">
    <property type="protein sequence ID" value="KAF9488264.1"/>
    <property type="molecule type" value="Genomic_DNA"/>
</dbReference>
<accession>A0A9P5ZL02</accession>
<feature type="non-terminal residue" evidence="1">
    <location>
        <position position="113"/>
    </location>
</feature>
<keyword evidence="2" id="KW-1185">Reference proteome</keyword>
<feature type="non-terminal residue" evidence="1">
    <location>
        <position position="1"/>
    </location>
</feature>
<organism evidence="1 2">
    <name type="scientific">Pleurotus eryngii</name>
    <name type="common">Boletus of the steppes</name>
    <dbReference type="NCBI Taxonomy" id="5323"/>
    <lineage>
        <taxon>Eukaryota</taxon>
        <taxon>Fungi</taxon>
        <taxon>Dikarya</taxon>
        <taxon>Basidiomycota</taxon>
        <taxon>Agaricomycotina</taxon>
        <taxon>Agaricomycetes</taxon>
        <taxon>Agaricomycetidae</taxon>
        <taxon>Agaricales</taxon>
        <taxon>Pleurotineae</taxon>
        <taxon>Pleurotaceae</taxon>
        <taxon>Pleurotus</taxon>
    </lineage>
</organism>
<evidence type="ECO:0000313" key="2">
    <source>
        <dbReference type="Proteomes" id="UP000807025"/>
    </source>
</evidence>
<comment type="caution">
    <text evidence="1">The sequence shown here is derived from an EMBL/GenBank/DDBJ whole genome shotgun (WGS) entry which is preliminary data.</text>
</comment>
<evidence type="ECO:0000313" key="1">
    <source>
        <dbReference type="EMBL" id="KAF9488264.1"/>
    </source>
</evidence>
<proteinExistence type="predicted"/>